<proteinExistence type="predicted"/>
<keyword evidence="1" id="KW-0472">Membrane</keyword>
<keyword evidence="1" id="KW-0812">Transmembrane</keyword>
<evidence type="ECO:0000256" key="2">
    <source>
        <dbReference type="SAM" id="SignalP"/>
    </source>
</evidence>
<feature type="chain" id="PRO_5005325075" description="MARVEL domain-containing protein" evidence="2">
    <location>
        <begin position="19"/>
        <end position="173"/>
    </location>
</feature>
<feature type="transmembrane region" description="Helical" evidence="1">
    <location>
        <begin position="148"/>
        <end position="172"/>
    </location>
</feature>
<evidence type="ECO:0000313" key="4">
    <source>
        <dbReference type="Proteomes" id="UP000009097"/>
    </source>
</evidence>
<organism evidence="3 4">
    <name type="scientific">Fusarium oxysporum f. sp. lycopersici (strain 4287 / CBS 123668 / FGSC 9935 / NRRL 34936)</name>
    <name type="common">Fusarium vascular wilt of tomato</name>
    <dbReference type="NCBI Taxonomy" id="426428"/>
    <lineage>
        <taxon>Eukaryota</taxon>
        <taxon>Fungi</taxon>
        <taxon>Dikarya</taxon>
        <taxon>Ascomycota</taxon>
        <taxon>Pezizomycotina</taxon>
        <taxon>Sordariomycetes</taxon>
        <taxon>Hypocreomycetidae</taxon>
        <taxon>Hypocreales</taxon>
        <taxon>Nectriaceae</taxon>
        <taxon>Fusarium</taxon>
        <taxon>Fusarium oxysporum species complex</taxon>
    </lineage>
</organism>
<feature type="signal peptide" evidence="2">
    <location>
        <begin position="1"/>
        <end position="18"/>
    </location>
</feature>
<feature type="transmembrane region" description="Helical" evidence="1">
    <location>
        <begin position="70"/>
        <end position="93"/>
    </location>
</feature>
<feature type="transmembrane region" description="Helical" evidence="1">
    <location>
        <begin position="105"/>
        <end position="128"/>
    </location>
</feature>
<evidence type="ECO:0000313" key="3">
    <source>
        <dbReference type="EMBL" id="KNB20211.1"/>
    </source>
</evidence>
<reference evidence="3" key="2">
    <citation type="journal article" date="2010" name="Nature">
        <title>Comparative genomics reveals mobile pathogenicity chromosomes in Fusarium.</title>
        <authorList>
            <person name="Ma L.J."/>
            <person name="van der Does H.C."/>
            <person name="Borkovich K.A."/>
            <person name="Coleman J.J."/>
            <person name="Daboussi M.J."/>
            <person name="Di Pietro A."/>
            <person name="Dufresne M."/>
            <person name="Freitag M."/>
            <person name="Grabherr M."/>
            <person name="Henrissat B."/>
            <person name="Houterman P.M."/>
            <person name="Kang S."/>
            <person name="Shim W.B."/>
            <person name="Woloshuk C."/>
            <person name="Xie X."/>
            <person name="Xu J.R."/>
            <person name="Antoniw J."/>
            <person name="Baker S.E."/>
            <person name="Bluhm B.H."/>
            <person name="Breakspear A."/>
            <person name="Brown D.W."/>
            <person name="Butchko R.A."/>
            <person name="Chapman S."/>
            <person name="Coulson R."/>
            <person name="Coutinho P.M."/>
            <person name="Danchin E.G."/>
            <person name="Diener A."/>
            <person name="Gale L.R."/>
            <person name="Gardiner D.M."/>
            <person name="Goff S."/>
            <person name="Hammond-Kosack K.E."/>
            <person name="Hilburn K."/>
            <person name="Hua-Van A."/>
            <person name="Jonkers W."/>
            <person name="Kazan K."/>
            <person name="Kodira C.D."/>
            <person name="Koehrsen M."/>
            <person name="Kumar L."/>
            <person name="Lee Y.H."/>
            <person name="Li L."/>
            <person name="Manners J.M."/>
            <person name="Miranda-Saavedra D."/>
            <person name="Mukherjee M."/>
            <person name="Park G."/>
            <person name="Park J."/>
            <person name="Park S.Y."/>
            <person name="Proctor R.H."/>
            <person name="Regev A."/>
            <person name="Ruiz-Roldan M.C."/>
            <person name="Sain D."/>
            <person name="Sakthikumar S."/>
            <person name="Sykes S."/>
            <person name="Schwartz D.C."/>
            <person name="Turgeon B.G."/>
            <person name="Wapinski I."/>
            <person name="Yoder O."/>
            <person name="Young S."/>
            <person name="Zeng Q."/>
            <person name="Zhou S."/>
            <person name="Galagan J."/>
            <person name="Cuomo C.A."/>
            <person name="Kistler H.C."/>
            <person name="Rep M."/>
        </authorList>
    </citation>
    <scope>NUCLEOTIDE SEQUENCE [LARGE SCALE GENOMIC DNA]</scope>
    <source>
        <strain evidence="3">4287</strain>
    </source>
</reference>
<evidence type="ECO:0008006" key="5">
    <source>
        <dbReference type="Google" id="ProtNLM"/>
    </source>
</evidence>
<gene>
    <name evidence="3" type="ORF">FOXG_17185</name>
</gene>
<dbReference type="RefSeq" id="XP_018258256.1">
    <property type="nucleotide sequence ID" value="XM_018397204.1"/>
</dbReference>
<dbReference type="Proteomes" id="UP000009097">
    <property type="component" value="Unassembled WGS sequence"/>
</dbReference>
<keyword evidence="2" id="KW-0732">Signal</keyword>
<reference evidence="3" key="1">
    <citation type="submission" date="2007-04" db="EMBL/GenBank/DDBJ databases">
        <authorList>
            <consortium name="The Broad Institute Genome Sequencing Platform"/>
            <person name="Birren B."/>
            <person name="Lander E."/>
            <person name="Galagan J."/>
            <person name="Nusbaum C."/>
            <person name="Devon K."/>
            <person name="Ma L.-J."/>
            <person name="Jaffe D."/>
            <person name="Butler J."/>
            <person name="Alvarez P."/>
            <person name="Gnerre S."/>
            <person name="Grabherr M."/>
            <person name="Kleber M."/>
            <person name="Mauceli E."/>
            <person name="Brockman W."/>
            <person name="MacCallum I.A."/>
            <person name="Young S."/>
            <person name="LaButti K."/>
            <person name="DeCaprio D."/>
            <person name="Crawford M."/>
            <person name="Koehrsen M."/>
            <person name="Engels R."/>
            <person name="Montgomery P."/>
            <person name="Pearson M."/>
            <person name="Howarth C."/>
            <person name="Larson L."/>
            <person name="White J."/>
            <person name="O'Leary S."/>
            <person name="Kodira C."/>
            <person name="Zeng Q."/>
            <person name="Yandava C."/>
            <person name="Alvarado L."/>
            <person name="Kistler C."/>
            <person name="Shim W.-B."/>
            <person name="Kang S."/>
            <person name="Woloshuk C."/>
        </authorList>
    </citation>
    <scope>NUCLEOTIDE SEQUENCE</scope>
    <source>
        <strain evidence="3">4287</strain>
    </source>
</reference>
<dbReference type="OrthoDB" id="5052057at2759"/>
<keyword evidence="1" id="KW-1133">Transmembrane helix</keyword>
<name>A0A0J9WCC6_FUSO4</name>
<sequence length="173" mass="18419">MALLEVNYALLLILSTLSINMDLEDDPKTTILQPQKPPRFRNLGLALRVLALLISTSGIVVAAIPASRNAVAIGILGPAFITALCWALIELVCSVTKTLPTIRPSFSLVIHCFIALGSIACLACFGWFQDWWPGGSALDNDTEPSEPLFLAALTLACVSTVVEISLCIIGLIG</sequence>
<dbReference type="VEuPathDB" id="FungiDB:FOXG_17185"/>
<protein>
    <recommendedName>
        <fullName evidence="5">MARVEL domain-containing protein</fullName>
    </recommendedName>
</protein>
<dbReference type="EMBL" id="DS231741">
    <property type="protein sequence ID" value="KNB20211.1"/>
    <property type="molecule type" value="Genomic_DNA"/>
</dbReference>
<dbReference type="AlphaFoldDB" id="A0A0J9WCC6"/>
<evidence type="ECO:0000256" key="1">
    <source>
        <dbReference type="SAM" id="Phobius"/>
    </source>
</evidence>
<dbReference type="GeneID" id="28957978"/>
<accession>A0A0J9WCC6</accession>
<feature type="transmembrane region" description="Helical" evidence="1">
    <location>
        <begin position="43"/>
        <end position="64"/>
    </location>
</feature>
<dbReference type="KEGG" id="fox:FOXG_17185"/>